<sequence>MEISAPKVLKLLADRIVTDQLWLMYRYEWLNGDPIDLRSWGLAMVASSDQGVGPETAPLPVSIVGADHDYLQLLVPKPASVLTIGPLGATNAQTFVLRQYRAGEVGQVSLTYTYLTIRQRPTFAEGDETYDTGSIYPESFVVRVDPATLEIVDFIGDPGAPSAGAIRYFVVQSLTEANTLASGSRKFIEIEPTGRLYLYRPAFGLNEVTLI</sequence>
<reference evidence="1 2" key="1">
    <citation type="submission" date="2018-11" db="EMBL/GenBank/DDBJ databases">
        <authorList>
            <person name="Zhou Z."/>
            <person name="Wang G."/>
        </authorList>
    </citation>
    <scope>NUCLEOTIDE SEQUENCE [LARGE SCALE GENOMIC DNA]</scope>
    <source>
        <strain evidence="1 2">KCTC42998</strain>
    </source>
</reference>
<protein>
    <submittedName>
        <fullName evidence="1">Uncharacterized protein</fullName>
    </submittedName>
</protein>
<evidence type="ECO:0000313" key="1">
    <source>
        <dbReference type="EMBL" id="RRB13446.1"/>
    </source>
</evidence>
<accession>A0A3P1CK64</accession>
<dbReference type="RefSeq" id="WP_124907344.1">
    <property type="nucleotide sequence ID" value="NZ_RQJP01000003.1"/>
</dbReference>
<dbReference type="AlphaFoldDB" id="A0A3P1CK64"/>
<proteinExistence type="predicted"/>
<dbReference type="Proteomes" id="UP000274271">
    <property type="component" value="Unassembled WGS sequence"/>
</dbReference>
<comment type="caution">
    <text evidence="1">The sequence shown here is derived from an EMBL/GenBank/DDBJ whole genome shotgun (WGS) entry which is preliminary data.</text>
</comment>
<evidence type="ECO:0000313" key="2">
    <source>
        <dbReference type="Proteomes" id="UP000274271"/>
    </source>
</evidence>
<keyword evidence="2" id="KW-1185">Reference proteome</keyword>
<dbReference type="EMBL" id="RQJP01000003">
    <property type="protein sequence ID" value="RRB13446.1"/>
    <property type="molecule type" value="Genomic_DNA"/>
</dbReference>
<organism evidence="1 2">
    <name type="scientific">Larkinella knui</name>
    <dbReference type="NCBI Taxonomy" id="2025310"/>
    <lineage>
        <taxon>Bacteria</taxon>
        <taxon>Pseudomonadati</taxon>
        <taxon>Bacteroidota</taxon>
        <taxon>Cytophagia</taxon>
        <taxon>Cytophagales</taxon>
        <taxon>Spirosomataceae</taxon>
        <taxon>Larkinella</taxon>
    </lineage>
</organism>
<name>A0A3P1CK64_9BACT</name>
<gene>
    <name evidence="1" type="ORF">EHT87_14310</name>
</gene>